<dbReference type="VEuPathDB" id="FungiDB:PC110_g17558"/>
<dbReference type="EMBL" id="MJFZ01000688">
    <property type="protein sequence ID" value="RAW26033.1"/>
    <property type="molecule type" value="Genomic_DNA"/>
</dbReference>
<feature type="compositionally biased region" description="Basic and acidic residues" evidence="1">
    <location>
        <begin position="381"/>
        <end position="397"/>
    </location>
</feature>
<name>A0A329RMT0_9STRA</name>
<dbReference type="GO" id="GO:0003676">
    <property type="term" value="F:nucleic acid binding"/>
    <property type="evidence" value="ECO:0007669"/>
    <property type="project" value="InterPro"/>
</dbReference>
<dbReference type="AlphaFoldDB" id="A0A329RMT0"/>
<evidence type="ECO:0008006" key="4">
    <source>
        <dbReference type="Google" id="ProtNLM"/>
    </source>
</evidence>
<comment type="caution">
    <text evidence="2">The sequence shown here is derived from an EMBL/GenBank/DDBJ whole genome shotgun (WGS) entry which is preliminary data.</text>
</comment>
<gene>
    <name evidence="2" type="ORF">PC110_g17558</name>
</gene>
<evidence type="ECO:0000313" key="2">
    <source>
        <dbReference type="EMBL" id="RAW26033.1"/>
    </source>
</evidence>
<organism evidence="2 3">
    <name type="scientific">Phytophthora cactorum</name>
    <dbReference type="NCBI Taxonomy" id="29920"/>
    <lineage>
        <taxon>Eukaryota</taxon>
        <taxon>Sar</taxon>
        <taxon>Stramenopiles</taxon>
        <taxon>Oomycota</taxon>
        <taxon>Peronosporomycetes</taxon>
        <taxon>Peronosporales</taxon>
        <taxon>Peronosporaceae</taxon>
        <taxon>Phytophthora</taxon>
    </lineage>
</organism>
<accession>A0A329RMT0</accession>
<evidence type="ECO:0000313" key="3">
    <source>
        <dbReference type="Proteomes" id="UP000251314"/>
    </source>
</evidence>
<keyword evidence="3" id="KW-1185">Reference proteome</keyword>
<feature type="region of interest" description="Disordered" evidence="1">
    <location>
        <begin position="381"/>
        <end position="407"/>
    </location>
</feature>
<reference evidence="2 3" key="1">
    <citation type="submission" date="2018-01" db="EMBL/GenBank/DDBJ databases">
        <title>Draft genome of the strawberry crown rot pathogen Phytophthora cactorum.</title>
        <authorList>
            <person name="Armitage A.D."/>
            <person name="Lysoe E."/>
            <person name="Nellist C.F."/>
            <person name="Harrison R.J."/>
            <person name="Brurberg M.B."/>
        </authorList>
    </citation>
    <scope>NUCLEOTIDE SEQUENCE [LARGE SCALE GENOMIC DNA]</scope>
    <source>
        <strain evidence="2 3">10300</strain>
    </source>
</reference>
<dbReference type="OrthoDB" id="128826at2759"/>
<sequence>MDAATTTRRTKNLTSEERQLIVTNLLKTSENGRLKRRAIAAVAAECSYVAYSRKYLSGRRREDHARALERLRSVDATARTTFRSAAAACGMAHATLFRKMKRGSLRSHTSHVKPLLNEANKTARLQFFLSRINKDTMLFDDMLNAVHVDEKIFYVTEPKRRFLLLPDEHAPTRKMCRKRFITRVMFLAAVGRPRYDKEKQQVFDGKVGIWAFVERVVAQRSSSRRPAGTIITKEVSVNKTKYRDMLTSNLLPTLHERWPTNEPLVIQQDNAPAHIAPEDSGFLDAAAQCGHAIRLKCQPPNSPDLNVLDLGLFNSIQAIKKKKSTRTIDELIEAVTDAFWEVPSRTVNAAFLSLQCSMDECIIHAGDNEFKPRHMSKARLEREGRLPFRSAARREPSRSSPHHLFSR</sequence>
<dbReference type="Gene3D" id="3.30.420.10">
    <property type="entry name" value="Ribonuclease H-like superfamily/Ribonuclease H"/>
    <property type="match status" value="1"/>
</dbReference>
<dbReference type="PANTHER" id="PTHR47169:SF2">
    <property type="entry name" value="OS01G0541250 PROTEIN"/>
    <property type="match status" value="1"/>
</dbReference>
<proteinExistence type="predicted"/>
<protein>
    <recommendedName>
        <fullName evidence="4">Tc1-like transposase DDE domain-containing protein</fullName>
    </recommendedName>
</protein>
<dbReference type="InterPro" id="IPR036397">
    <property type="entry name" value="RNaseH_sf"/>
</dbReference>
<evidence type="ECO:0000256" key="1">
    <source>
        <dbReference type="SAM" id="MobiDB-lite"/>
    </source>
</evidence>
<dbReference type="Proteomes" id="UP000251314">
    <property type="component" value="Unassembled WGS sequence"/>
</dbReference>
<dbReference type="PANTHER" id="PTHR47169">
    <property type="entry name" value="OS01G0541250 PROTEIN"/>
    <property type="match status" value="1"/>
</dbReference>